<sequence length="309" mass="33003">MADTKAQQAKSGLKSWLTSDTPTSRLQARAVQVYLASLDFVRNPLTVTGLAIVLVLLLVALFAPFIATHDPFAQVLDDRLLPPGEKGYIFGTDELGRDIFSRIVYGSRITLMIVAIIAVIAPTVGLIVGTLAGYLGGWVDVVLMRITDIFLAFPRLVLALAFVAVLPRGVENAILAIAITSWSPYARIARAETLTVRRADYIAAIQIQGASSFRIIRGHIVPMCLSSVIIRMTLDMAGVILIAAGLGFLGLGAPPPTPEWGAMVSAGRKVLLDHWWVATLPGLAIGIVSLAFNLLGDGLRDLLDPRSGG</sequence>
<evidence type="ECO:0000256" key="6">
    <source>
        <dbReference type="ARBA" id="ARBA00022927"/>
    </source>
</evidence>
<dbReference type="PANTHER" id="PTHR43386:SF1">
    <property type="entry name" value="D,D-DIPEPTIDE TRANSPORT SYSTEM PERMEASE PROTEIN DDPC-RELATED"/>
    <property type="match status" value="1"/>
</dbReference>
<accession>A0A839ST68</accession>
<organism evidence="11 12">
    <name type="scientific">Limibacillus halophilus</name>
    <dbReference type="NCBI Taxonomy" id="1579333"/>
    <lineage>
        <taxon>Bacteria</taxon>
        <taxon>Pseudomonadati</taxon>
        <taxon>Pseudomonadota</taxon>
        <taxon>Alphaproteobacteria</taxon>
        <taxon>Rhodospirillales</taxon>
        <taxon>Rhodovibrionaceae</taxon>
        <taxon>Limibacillus</taxon>
    </lineage>
</organism>
<dbReference type="RefSeq" id="WP_183416338.1">
    <property type="nucleotide sequence ID" value="NZ_JACHXA010000004.1"/>
</dbReference>
<protein>
    <submittedName>
        <fullName evidence="11">Peptide/nickel transport system permease protein</fullName>
    </submittedName>
</protein>
<evidence type="ECO:0000256" key="5">
    <source>
        <dbReference type="ARBA" id="ARBA00022856"/>
    </source>
</evidence>
<gene>
    <name evidence="11" type="ORF">FHR98_001805</name>
</gene>
<dbReference type="GO" id="GO:0015031">
    <property type="term" value="P:protein transport"/>
    <property type="evidence" value="ECO:0007669"/>
    <property type="project" value="UniProtKB-KW"/>
</dbReference>
<feature type="transmembrane region" description="Helical" evidence="9">
    <location>
        <begin position="233"/>
        <end position="254"/>
    </location>
</feature>
<dbReference type="Pfam" id="PF12911">
    <property type="entry name" value="OppC_N"/>
    <property type="match status" value="1"/>
</dbReference>
<evidence type="ECO:0000259" key="10">
    <source>
        <dbReference type="PROSITE" id="PS50928"/>
    </source>
</evidence>
<dbReference type="Pfam" id="PF00528">
    <property type="entry name" value="BPD_transp_1"/>
    <property type="match status" value="1"/>
</dbReference>
<keyword evidence="8 9" id="KW-0472">Membrane</keyword>
<evidence type="ECO:0000256" key="7">
    <source>
        <dbReference type="ARBA" id="ARBA00022989"/>
    </source>
</evidence>
<feature type="transmembrane region" description="Helical" evidence="9">
    <location>
        <begin position="45"/>
        <end position="67"/>
    </location>
</feature>
<keyword evidence="7 9" id="KW-1133">Transmembrane helix</keyword>
<proteinExistence type="inferred from homology"/>
<keyword evidence="2 9" id="KW-0813">Transport</keyword>
<evidence type="ECO:0000256" key="1">
    <source>
        <dbReference type="ARBA" id="ARBA00004651"/>
    </source>
</evidence>
<evidence type="ECO:0000256" key="2">
    <source>
        <dbReference type="ARBA" id="ARBA00022448"/>
    </source>
</evidence>
<keyword evidence="12" id="KW-1185">Reference proteome</keyword>
<evidence type="ECO:0000256" key="3">
    <source>
        <dbReference type="ARBA" id="ARBA00022475"/>
    </source>
</evidence>
<dbReference type="SUPFAM" id="SSF161098">
    <property type="entry name" value="MetI-like"/>
    <property type="match status" value="1"/>
</dbReference>
<evidence type="ECO:0000313" key="12">
    <source>
        <dbReference type="Proteomes" id="UP000581135"/>
    </source>
</evidence>
<feature type="transmembrane region" description="Helical" evidence="9">
    <location>
        <begin position="109"/>
        <end position="136"/>
    </location>
</feature>
<dbReference type="InterPro" id="IPR035906">
    <property type="entry name" value="MetI-like_sf"/>
</dbReference>
<keyword evidence="4 9" id="KW-0812">Transmembrane</keyword>
<evidence type="ECO:0000256" key="4">
    <source>
        <dbReference type="ARBA" id="ARBA00022692"/>
    </source>
</evidence>
<evidence type="ECO:0000256" key="9">
    <source>
        <dbReference type="RuleBase" id="RU363032"/>
    </source>
</evidence>
<dbReference type="Proteomes" id="UP000581135">
    <property type="component" value="Unassembled WGS sequence"/>
</dbReference>
<keyword evidence="6" id="KW-0653">Protein transport</keyword>
<dbReference type="CDD" id="cd06261">
    <property type="entry name" value="TM_PBP2"/>
    <property type="match status" value="1"/>
</dbReference>
<evidence type="ECO:0000256" key="8">
    <source>
        <dbReference type="ARBA" id="ARBA00023136"/>
    </source>
</evidence>
<feature type="domain" description="ABC transmembrane type-1" evidence="10">
    <location>
        <begin position="107"/>
        <end position="296"/>
    </location>
</feature>
<dbReference type="InterPro" id="IPR025966">
    <property type="entry name" value="OppC_N"/>
</dbReference>
<dbReference type="PANTHER" id="PTHR43386">
    <property type="entry name" value="OLIGOPEPTIDE TRANSPORT SYSTEM PERMEASE PROTEIN APPC"/>
    <property type="match status" value="1"/>
</dbReference>
<dbReference type="EMBL" id="JACHXA010000004">
    <property type="protein sequence ID" value="MBB3065518.1"/>
    <property type="molecule type" value="Genomic_DNA"/>
</dbReference>
<dbReference type="PROSITE" id="PS50928">
    <property type="entry name" value="ABC_TM1"/>
    <property type="match status" value="1"/>
</dbReference>
<evidence type="ECO:0000313" key="11">
    <source>
        <dbReference type="EMBL" id="MBB3065518.1"/>
    </source>
</evidence>
<name>A0A839ST68_9PROT</name>
<dbReference type="GO" id="GO:0005886">
    <property type="term" value="C:plasma membrane"/>
    <property type="evidence" value="ECO:0007669"/>
    <property type="project" value="UniProtKB-SubCell"/>
</dbReference>
<comment type="similarity">
    <text evidence="9">Belongs to the binding-protein-dependent transport system permease family.</text>
</comment>
<dbReference type="InterPro" id="IPR000515">
    <property type="entry name" value="MetI-like"/>
</dbReference>
<feature type="transmembrane region" description="Helical" evidence="9">
    <location>
        <begin position="274"/>
        <end position="296"/>
    </location>
</feature>
<feature type="transmembrane region" description="Helical" evidence="9">
    <location>
        <begin position="142"/>
        <end position="166"/>
    </location>
</feature>
<keyword evidence="3" id="KW-1003">Cell membrane</keyword>
<dbReference type="GO" id="GO:0015833">
    <property type="term" value="P:peptide transport"/>
    <property type="evidence" value="ECO:0007669"/>
    <property type="project" value="UniProtKB-KW"/>
</dbReference>
<dbReference type="InterPro" id="IPR050366">
    <property type="entry name" value="BP-dependent_transpt_permease"/>
</dbReference>
<keyword evidence="5" id="KW-0571">Peptide transport</keyword>
<dbReference type="GO" id="GO:0055085">
    <property type="term" value="P:transmembrane transport"/>
    <property type="evidence" value="ECO:0007669"/>
    <property type="project" value="InterPro"/>
</dbReference>
<comment type="caution">
    <text evidence="11">The sequence shown here is derived from an EMBL/GenBank/DDBJ whole genome shotgun (WGS) entry which is preliminary data.</text>
</comment>
<reference evidence="11 12" key="1">
    <citation type="submission" date="2020-08" db="EMBL/GenBank/DDBJ databases">
        <title>Genomic Encyclopedia of Type Strains, Phase III (KMG-III): the genomes of soil and plant-associated and newly described type strains.</title>
        <authorList>
            <person name="Whitman W."/>
        </authorList>
    </citation>
    <scope>NUCLEOTIDE SEQUENCE [LARGE SCALE GENOMIC DNA]</scope>
    <source>
        <strain evidence="11 12">CECT 8803</strain>
    </source>
</reference>
<dbReference type="AlphaFoldDB" id="A0A839ST68"/>
<comment type="subcellular location">
    <subcellularLocation>
        <location evidence="1 9">Cell membrane</location>
        <topology evidence="1 9">Multi-pass membrane protein</topology>
    </subcellularLocation>
</comment>
<dbReference type="Gene3D" id="1.10.3720.10">
    <property type="entry name" value="MetI-like"/>
    <property type="match status" value="1"/>
</dbReference>